<gene>
    <name evidence="2" type="ORF">SI8410_17021083</name>
</gene>
<protein>
    <submittedName>
        <fullName evidence="2">Uncharacterized protein</fullName>
    </submittedName>
</protein>
<dbReference type="AlphaFoldDB" id="A0A7I8LM66"/>
<accession>A0A7I8LM66</accession>
<feature type="compositionally biased region" description="Basic and acidic residues" evidence="1">
    <location>
        <begin position="26"/>
        <end position="41"/>
    </location>
</feature>
<dbReference type="Proteomes" id="UP000663760">
    <property type="component" value="Chromosome 17"/>
</dbReference>
<evidence type="ECO:0000313" key="2">
    <source>
        <dbReference type="EMBL" id="CAA7410405.1"/>
    </source>
</evidence>
<name>A0A7I8LM66_SPIIN</name>
<organism evidence="2 3">
    <name type="scientific">Spirodela intermedia</name>
    <name type="common">Intermediate duckweed</name>
    <dbReference type="NCBI Taxonomy" id="51605"/>
    <lineage>
        <taxon>Eukaryota</taxon>
        <taxon>Viridiplantae</taxon>
        <taxon>Streptophyta</taxon>
        <taxon>Embryophyta</taxon>
        <taxon>Tracheophyta</taxon>
        <taxon>Spermatophyta</taxon>
        <taxon>Magnoliopsida</taxon>
        <taxon>Liliopsida</taxon>
        <taxon>Araceae</taxon>
        <taxon>Lemnoideae</taxon>
        <taxon>Spirodela</taxon>
    </lineage>
</organism>
<proteinExistence type="predicted"/>
<sequence length="41" mass="4654">MVEHAGPKWTKGGGPHLRPKTPKPQKGTDRSYMQEKGTHWL</sequence>
<keyword evidence="3" id="KW-1185">Reference proteome</keyword>
<dbReference type="EMBL" id="LR746280">
    <property type="protein sequence ID" value="CAA7410405.1"/>
    <property type="molecule type" value="Genomic_DNA"/>
</dbReference>
<feature type="region of interest" description="Disordered" evidence="1">
    <location>
        <begin position="1"/>
        <end position="41"/>
    </location>
</feature>
<evidence type="ECO:0000313" key="3">
    <source>
        <dbReference type="Proteomes" id="UP000663760"/>
    </source>
</evidence>
<evidence type="ECO:0000256" key="1">
    <source>
        <dbReference type="SAM" id="MobiDB-lite"/>
    </source>
</evidence>
<reference evidence="2" key="1">
    <citation type="submission" date="2020-02" db="EMBL/GenBank/DDBJ databases">
        <authorList>
            <person name="Scholz U."/>
            <person name="Mascher M."/>
            <person name="Fiebig A."/>
        </authorList>
    </citation>
    <scope>NUCLEOTIDE SEQUENCE</scope>
</reference>